<evidence type="ECO:0000256" key="6">
    <source>
        <dbReference type="ARBA" id="ARBA00022837"/>
    </source>
</evidence>
<evidence type="ECO:0000256" key="8">
    <source>
        <dbReference type="ARBA" id="ARBA00023186"/>
    </source>
</evidence>
<comment type="subcellular location">
    <subcellularLocation>
        <location evidence="1">Endoplasmic reticulum lumen</location>
    </subcellularLocation>
</comment>
<accession>T1J078</accession>
<dbReference type="eggNOG" id="KOG4223">
    <property type="taxonomic scope" value="Eukaryota"/>
</dbReference>
<keyword evidence="4" id="KW-0677">Repeat</keyword>
<keyword evidence="3" id="KW-0732">Signal</keyword>
<feature type="domain" description="EF-hand" evidence="13">
    <location>
        <begin position="169"/>
        <end position="204"/>
    </location>
</feature>
<evidence type="ECO:0000313" key="14">
    <source>
        <dbReference type="EnsemblMetazoa" id="SMAR006919-PA"/>
    </source>
</evidence>
<proteinExistence type="predicted"/>
<dbReference type="Pfam" id="PF13499">
    <property type="entry name" value="EF-hand_7"/>
    <property type="match status" value="1"/>
</dbReference>
<evidence type="ECO:0000256" key="9">
    <source>
        <dbReference type="ARBA" id="ARBA00056975"/>
    </source>
</evidence>
<dbReference type="PANTHER" id="PTHR10827:SF95">
    <property type="entry name" value="LD34388P"/>
    <property type="match status" value="1"/>
</dbReference>
<feature type="domain" description="EF-hand" evidence="13">
    <location>
        <begin position="84"/>
        <end position="119"/>
    </location>
</feature>
<evidence type="ECO:0000256" key="1">
    <source>
        <dbReference type="ARBA" id="ARBA00004319"/>
    </source>
</evidence>
<evidence type="ECO:0000256" key="4">
    <source>
        <dbReference type="ARBA" id="ARBA00022737"/>
    </source>
</evidence>
<comment type="function">
    <text evidence="9">Probable molecular chaperone assisting protein biosynthesis and transport in the endoplasmic reticulum. Required for the proper biosynthesis and transport of pulmonary surfactant-associated protein A/SP-A, pulmonary surfactant-associated protein D/SP-D and the lipid transporter ABCA3. By regulating both the proper expression and the degradation through the endoplasmic reticulum-associated protein degradation pathway of these proteins plays a crucial role in pulmonary surfactant homeostasis. Has an anti-fibrotic activity by negatively regulating the secretion of type I and type III collagens. This calcium-binding protein also transiently associates with immature PCSK6 and regulates its secretion.</text>
</comment>
<dbReference type="EnsemblMetazoa" id="SMAR006919-RA">
    <property type="protein sequence ID" value="SMAR006919-PA"/>
    <property type="gene ID" value="SMAR006919"/>
</dbReference>
<dbReference type="InterPro" id="IPR011992">
    <property type="entry name" value="EF-hand-dom_pair"/>
</dbReference>
<reference evidence="15" key="1">
    <citation type="submission" date="2011-05" db="EMBL/GenBank/DDBJ databases">
        <authorList>
            <person name="Richards S.R."/>
            <person name="Qu J."/>
            <person name="Jiang H."/>
            <person name="Jhangiani S.N."/>
            <person name="Agravi P."/>
            <person name="Goodspeed R."/>
            <person name="Gross S."/>
            <person name="Mandapat C."/>
            <person name="Jackson L."/>
            <person name="Mathew T."/>
            <person name="Pu L."/>
            <person name="Thornton R."/>
            <person name="Saada N."/>
            <person name="Wilczek-Boney K.B."/>
            <person name="Lee S."/>
            <person name="Kovar C."/>
            <person name="Wu Y."/>
            <person name="Scherer S.E."/>
            <person name="Worley K.C."/>
            <person name="Muzny D.M."/>
            <person name="Gibbs R."/>
        </authorList>
    </citation>
    <scope>NUCLEOTIDE SEQUENCE</scope>
    <source>
        <strain evidence="15">Brora</strain>
    </source>
</reference>
<feature type="compositionally biased region" description="Basic and acidic residues" evidence="12">
    <location>
        <begin position="35"/>
        <end position="56"/>
    </location>
</feature>
<evidence type="ECO:0000256" key="3">
    <source>
        <dbReference type="ARBA" id="ARBA00022729"/>
    </source>
</evidence>
<dbReference type="PROSITE" id="PS50222">
    <property type="entry name" value="EF_HAND_2"/>
    <property type="match status" value="2"/>
</dbReference>
<dbReference type="FunFam" id="1.10.238.10:FF:000104">
    <property type="entry name" value="calumenin isoform X1"/>
    <property type="match status" value="1"/>
</dbReference>
<feature type="region of interest" description="Disordered" evidence="12">
    <location>
        <begin position="34"/>
        <end position="56"/>
    </location>
</feature>
<keyword evidence="15" id="KW-1185">Reference proteome</keyword>
<evidence type="ECO:0000256" key="11">
    <source>
        <dbReference type="ARBA" id="ARBA00072696"/>
    </source>
</evidence>
<keyword evidence="6" id="KW-0106">Calcium</keyword>
<evidence type="ECO:0000313" key="15">
    <source>
        <dbReference type="Proteomes" id="UP000014500"/>
    </source>
</evidence>
<dbReference type="InterPro" id="IPR018247">
    <property type="entry name" value="EF_Hand_1_Ca_BS"/>
</dbReference>
<keyword evidence="2" id="KW-0479">Metal-binding</keyword>
<dbReference type="GO" id="GO:0015031">
    <property type="term" value="P:protein transport"/>
    <property type="evidence" value="ECO:0007669"/>
    <property type="project" value="UniProtKB-ARBA"/>
</dbReference>
<dbReference type="OMA" id="HELTQWN"/>
<dbReference type="EMBL" id="JH431734">
    <property type="status" value="NOT_ANNOTATED_CDS"/>
    <property type="molecule type" value="Genomic_DNA"/>
</dbReference>
<keyword evidence="5" id="KW-0256">Endoplasmic reticulum</keyword>
<evidence type="ECO:0000256" key="2">
    <source>
        <dbReference type="ARBA" id="ARBA00022723"/>
    </source>
</evidence>
<dbReference type="Gene3D" id="1.10.238.10">
    <property type="entry name" value="EF-hand"/>
    <property type="match status" value="3"/>
</dbReference>
<dbReference type="STRING" id="126957.T1J078"/>
<dbReference type="PhylomeDB" id="T1J078"/>
<dbReference type="PROSITE" id="PS00018">
    <property type="entry name" value="EF_HAND_1"/>
    <property type="match status" value="5"/>
</dbReference>
<protein>
    <recommendedName>
        <fullName evidence="11">Reticulocalbin-3</fullName>
    </recommendedName>
</protein>
<dbReference type="SMART" id="SM00054">
    <property type="entry name" value="EFh"/>
    <property type="match status" value="3"/>
</dbReference>
<evidence type="ECO:0000256" key="10">
    <source>
        <dbReference type="ARBA" id="ARBA00063143"/>
    </source>
</evidence>
<evidence type="ECO:0000256" key="12">
    <source>
        <dbReference type="SAM" id="MobiDB-lite"/>
    </source>
</evidence>
<dbReference type="HOGENOM" id="CLU_044718_0_0_1"/>
<sequence length="333" mass="38621">MSIVMAEWSYRLQILTLILSTIFVSSTPHAHRSNLMRERESDGAFSPKDKYHYTEGEHNSDFDHEAILGSRDVAEEFHQLSPEEAKKRLKEIVLKMDKNSDGSVDKNELINWVLQSFKLLSLEESKERLEEADADEDGRVSWAEYISETYGISDDDESLNSQDLAEEQKMLKEDDEIFKVSDLNSDGYLSENEFLAFTHPEEHEHTLRVVFKRTMVEKDLDKDGTLTFQEFIGTEGKQHDKDWILSEKDRFDNDFDRNKDGHLNNDEILLWLIPNSRDAAEQEAEHLIQTADDDMNSQLSMKEILDNHDVFVGSEITDFGQHLHNTAKFNDEL</sequence>
<keyword evidence="7" id="KW-0325">Glycoprotein</keyword>
<reference evidence="14" key="2">
    <citation type="submission" date="2015-02" db="UniProtKB">
        <authorList>
            <consortium name="EnsemblMetazoa"/>
        </authorList>
    </citation>
    <scope>IDENTIFICATION</scope>
</reference>
<dbReference type="Proteomes" id="UP000014500">
    <property type="component" value="Unassembled WGS sequence"/>
</dbReference>
<name>T1J078_STRMM</name>
<dbReference type="Pfam" id="PF13202">
    <property type="entry name" value="EF-hand_5"/>
    <property type="match status" value="2"/>
</dbReference>
<evidence type="ECO:0000259" key="13">
    <source>
        <dbReference type="PROSITE" id="PS50222"/>
    </source>
</evidence>
<evidence type="ECO:0000256" key="7">
    <source>
        <dbReference type="ARBA" id="ARBA00023180"/>
    </source>
</evidence>
<keyword evidence="8" id="KW-0143">Chaperone</keyword>
<organism evidence="14 15">
    <name type="scientific">Strigamia maritima</name>
    <name type="common">European centipede</name>
    <name type="synonym">Geophilus maritimus</name>
    <dbReference type="NCBI Taxonomy" id="126957"/>
    <lineage>
        <taxon>Eukaryota</taxon>
        <taxon>Metazoa</taxon>
        <taxon>Ecdysozoa</taxon>
        <taxon>Arthropoda</taxon>
        <taxon>Myriapoda</taxon>
        <taxon>Chilopoda</taxon>
        <taxon>Pleurostigmophora</taxon>
        <taxon>Geophilomorpha</taxon>
        <taxon>Linotaeniidae</taxon>
        <taxon>Strigamia</taxon>
    </lineage>
</organism>
<dbReference type="AlphaFoldDB" id="T1J078"/>
<dbReference type="SUPFAM" id="SSF47473">
    <property type="entry name" value="EF-hand"/>
    <property type="match status" value="2"/>
</dbReference>
<comment type="subunit">
    <text evidence="10">Interacts with PCSK6 (immature form including the propeptide); probably involved in the maturation and the secretion of PCSK6.</text>
</comment>
<dbReference type="InterPro" id="IPR002048">
    <property type="entry name" value="EF_hand_dom"/>
</dbReference>
<evidence type="ECO:0000256" key="5">
    <source>
        <dbReference type="ARBA" id="ARBA00022824"/>
    </source>
</evidence>
<dbReference type="GO" id="GO:0005509">
    <property type="term" value="F:calcium ion binding"/>
    <property type="evidence" value="ECO:0007669"/>
    <property type="project" value="InterPro"/>
</dbReference>
<dbReference type="PANTHER" id="PTHR10827">
    <property type="entry name" value="RETICULOCALBIN"/>
    <property type="match status" value="1"/>
</dbReference>
<dbReference type="GO" id="GO:0005788">
    <property type="term" value="C:endoplasmic reticulum lumen"/>
    <property type="evidence" value="ECO:0007669"/>
    <property type="project" value="UniProtKB-SubCell"/>
</dbReference>